<dbReference type="InterPro" id="IPR023772">
    <property type="entry name" value="DNA-bd_HTH_TetR-type_CS"/>
</dbReference>
<dbReference type="SUPFAM" id="SSF48498">
    <property type="entry name" value="Tetracyclin repressor-like, C-terminal domain"/>
    <property type="match status" value="1"/>
</dbReference>
<dbReference type="PROSITE" id="PS01081">
    <property type="entry name" value="HTH_TETR_1"/>
    <property type="match status" value="2"/>
</dbReference>
<dbReference type="Gene3D" id="1.10.357.10">
    <property type="entry name" value="Tetracycline Repressor, domain 2"/>
    <property type="match status" value="3"/>
</dbReference>
<keyword evidence="1 2" id="KW-0238">DNA-binding</keyword>
<evidence type="ECO:0000256" key="3">
    <source>
        <dbReference type="SAM" id="MobiDB-lite"/>
    </source>
</evidence>
<protein>
    <submittedName>
        <fullName evidence="5">TetR/AcrR family transcriptional regulator</fullName>
    </submittedName>
</protein>
<dbReference type="InterPro" id="IPR050109">
    <property type="entry name" value="HTH-type_TetR-like_transc_reg"/>
</dbReference>
<proteinExistence type="predicted"/>
<evidence type="ECO:0000256" key="2">
    <source>
        <dbReference type="PROSITE-ProRule" id="PRU00335"/>
    </source>
</evidence>
<dbReference type="Gene3D" id="1.10.10.60">
    <property type="entry name" value="Homeodomain-like"/>
    <property type="match status" value="3"/>
</dbReference>
<evidence type="ECO:0000259" key="4">
    <source>
        <dbReference type="PROSITE" id="PS50977"/>
    </source>
</evidence>
<reference evidence="5 6" key="1">
    <citation type="submission" date="2024-10" db="EMBL/GenBank/DDBJ databases">
        <title>The Natural Products Discovery Center: Release of the First 8490 Sequenced Strains for Exploring Actinobacteria Biosynthetic Diversity.</title>
        <authorList>
            <person name="Kalkreuter E."/>
            <person name="Kautsar S.A."/>
            <person name="Yang D."/>
            <person name="Bader C.D."/>
            <person name="Teijaro C.N."/>
            <person name="Fluegel L."/>
            <person name="Davis C.M."/>
            <person name="Simpson J.R."/>
            <person name="Lauterbach L."/>
            <person name="Steele A.D."/>
            <person name="Gui C."/>
            <person name="Meng S."/>
            <person name="Li G."/>
            <person name="Viehrig K."/>
            <person name="Ye F."/>
            <person name="Su P."/>
            <person name="Kiefer A.F."/>
            <person name="Nichols A."/>
            <person name="Cepeda A.J."/>
            <person name="Yan W."/>
            <person name="Fan B."/>
            <person name="Jiang Y."/>
            <person name="Adhikari A."/>
            <person name="Zheng C.-J."/>
            <person name="Schuster L."/>
            <person name="Cowan T.M."/>
            <person name="Smanski M.J."/>
            <person name="Chevrette M.G."/>
            <person name="De Carvalho L.P.S."/>
            <person name="Shen B."/>
        </authorList>
    </citation>
    <scope>NUCLEOTIDE SEQUENCE [LARGE SCALE GENOMIC DNA]</scope>
    <source>
        <strain evidence="5 6">NPDC004045</strain>
    </source>
</reference>
<dbReference type="RefSeq" id="WP_387702170.1">
    <property type="nucleotide sequence ID" value="NZ_JBIAMX010000016.1"/>
</dbReference>
<sequence length="623" mass="68482">MARIASATGRYAGRSADERRAERRARIRESGLTAFGAGVGYRRTRLADLCAAAGVSTRQFYEEYDTVEDLLTELHTDIDTAVEKHVRDEIGRVEDLPLADRAEAMLRAYLVYATRDPRCARLVFVESLAAGDRMETLLRARRATWTELLRAMFDAFADRGEITRRDFAPAAATFVQAVKGVLHGWILGWVEATTEQLTHELLRMLLGILGAAPPRAEPREHAPQAGPGAPAVRRRPRDRRATILRAADAAFARKGFHRTSMADIAAAVGISPTALYRHFRTKQELLGCSLREGLDTVLARVEGARDDAEVLPALVRVALETRGLARLWQLEFRNLTPADRVGVLARSVRLTHLVDRAVAARRPELAGADRELLNWAVLSVVTSPSNHRTRLPDEQFAAVLDGVVEAVITTPKPAPALGRPVSPVPGPPEDGTADQMITGAARLFHRRGFGAVSIEDIGAAVGVSGPALYHHFASKADLLEEVVARNNRWVHRYTEQARADGEDANGYLRLVLRYYVEFGMAQPDLIGTAVSEVGHLPEDAAARYRRTHREGIIEWAGLLRMVRPEVSMPTARVLIHATATLVNDGVRNPRLTRRADLADQLCALGERIVLADISPRTGVLIAE</sequence>
<name>A0ABW6PTQ4_9NOCA</name>
<dbReference type="PRINTS" id="PR00455">
    <property type="entry name" value="HTHTETR"/>
</dbReference>
<dbReference type="SUPFAM" id="SSF46689">
    <property type="entry name" value="Homeodomain-like"/>
    <property type="match status" value="3"/>
</dbReference>
<dbReference type="PANTHER" id="PTHR30055:SF200">
    <property type="entry name" value="HTH-TYPE TRANSCRIPTIONAL REPRESSOR BDCR"/>
    <property type="match status" value="1"/>
</dbReference>
<accession>A0ABW6PTQ4</accession>
<feature type="domain" description="HTH tetR-type" evidence="4">
    <location>
        <begin position="430"/>
        <end position="490"/>
    </location>
</feature>
<evidence type="ECO:0000313" key="5">
    <source>
        <dbReference type="EMBL" id="MFF0545744.1"/>
    </source>
</evidence>
<dbReference type="EMBL" id="JBIAMX010000016">
    <property type="protein sequence ID" value="MFF0545744.1"/>
    <property type="molecule type" value="Genomic_DNA"/>
</dbReference>
<feature type="region of interest" description="Disordered" evidence="3">
    <location>
        <begin position="216"/>
        <end position="237"/>
    </location>
</feature>
<gene>
    <name evidence="5" type="ORF">ACFYTF_23175</name>
</gene>
<dbReference type="PROSITE" id="PS50977">
    <property type="entry name" value="HTH_TETR_2"/>
    <property type="match status" value="2"/>
</dbReference>
<dbReference type="InterPro" id="IPR036271">
    <property type="entry name" value="Tet_transcr_reg_TetR-rel_C_sf"/>
</dbReference>
<dbReference type="Pfam" id="PF00440">
    <property type="entry name" value="TetR_N"/>
    <property type="match status" value="2"/>
</dbReference>
<evidence type="ECO:0000313" key="6">
    <source>
        <dbReference type="Proteomes" id="UP001601444"/>
    </source>
</evidence>
<dbReference type="Proteomes" id="UP001601444">
    <property type="component" value="Unassembled WGS sequence"/>
</dbReference>
<feature type="DNA-binding region" description="H-T-H motif" evidence="2">
    <location>
        <begin position="453"/>
        <end position="472"/>
    </location>
</feature>
<dbReference type="InterPro" id="IPR009057">
    <property type="entry name" value="Homeodomain-like_sf"/>
</dbReference>
<keyword evidence="6" id="KW-1185">Reference proteome</keyword>
<organism evidence="5 6">
    <name type="scientific">Nocardia thailandica</name>
    <dbReference type="NCBI Taxonomy" id="257275"/>
    <lineage>
        <taxon>Bacteria</taxon>
        <taxon>Bacillati</taxon>
        <taxon>Actinomycetota</taxon>
        <taxon>Actinomycetes</taxon>
        <taxon>Mycobacteriales</taxon>
        <taxon>Nocardiaceae</taxon>
        <taxon>Nocardia</taxon>
    </lineage>
</organism>
<feature type="domain" description="HTH tetR-type" evidence="4">
    <location>
        <begin position="237"/>
        <end position="297"/>
    </location>
</feature>
<feature type="DNA-binding region" description="H-T-H motif" evidence="2">
    <location>
        <begin position="260"/>
        <end position="279"/>
    </location>
</feature>
<dbReference type="PANTHER" id="PTHR30055">
    <property type="entry name" value="HTH-TYPE TRANSCRIPTIONAL REGULATOR RUTR"/>
    <property type="match status" value="1"/>
</dbReference>
<evidence type="ECO:0000256" key="1">
    <source>
        <dbReference type="ARBA" id="ARBA00023125"/>
    </source>
</evidence>
<comment type="caution">
    <text evidence="5">The sequence shown here is derived from an EMBL/GenBank/DDBJ whole genome shotgun (WGS) entry which is preliminary data.</text>
</comment>
<dbReference type="InterPro" id="IPR001647">
    <property type="entry name" value="HTH_TetR"/>
</dbReference>